<reference evidence="3 4" key="1">
    <citation type="submission" date="2016-03" db="EMBL/GenBank/DDBJ databases">
        <title>Whole genome sequencing of Grifola frondosa 9006-11.</title>
        <authorList>
            <person name="Min B."/>
            <person name="Park H."/>
            <person name="Kim J.-G."/>
            <person name="Cho H."/>
            <person name="Oh Y.-L."/>
            <person name="Kong W.-S."/>
            <person name="Choi I.-G."/>
        </authorList>
    </citation>
    <scope>NUCLEOTIDE SEQUENCE [LARGE SCALE GENOMIC DNA]</scope>
    <source>
        <strain evidence="3 4">9006-11</strain>
    </source>
</reference>
<dbReference type="InterPro" id="IPR021109">
    <property type="entry name" value="Peptidase_aspartic_dom_sf"/>
</dbReference>
<protein>
    <submittedName>
        <fullName evidence="3">Retrotransposon-derived protein PEG10</fullName>
    </submittedName>
</protein>
<proteinExistence type="predicted"/>
<dbReference type="AlphaFoldDB" id="A0A1C7MI13"/>
<evidence type="ECO:0000313" key="3">
    <source>
        <dbReference type="EMBL" id="OBZ76513.1"/>
    </source>
</evidence>
<dbReference type="Pfam" id="PF08284">
    <property type="entry name" value="RVP_2"/>
    <property type="match status" value="1"/>
</dbReference>
<evidence type="ECO:0000256" key="1">
    <source>
        <dbReference type="SAM" id="MobiDB-lite"/>
    </source>
</evidence>
<dbReference type="InterPro" id="IPR005162">
    <property type="entry name" value="Retrotrans_gag_dom"/>
</dbReference>
<dbReference type="Pfam" id="PF03732">
    <property type="entry name" value="Retrotrans_gag"/>
    <property type="match status" value="1"/>
</dbReference>
<dbReference type="OrthoDB" id="2802569at2759"/>
<comment type="caution">
    <text evidence="3">The sequence shown here is derived from an EMBL/GenBank/DDBJ whole genome shotgun (WGS) entry which is preliminary data.</text>
</comment>
<evidence type="ECO:0000313" key="4">
    <source>
        <dbReference type="Proteomes" id="UP000092993"/>
    </source>
</evidence>
<evidence type="ECO:0000259" key="2">
    <source>
        <dbReference type="Pfam" id="PF03732"/>
    </source>
</evidence>
<keyword evidence="4" id="KW-1185">Reference proteome</keyword>
<dbReference type="STRING" id="5627.A0A1C7MI13"/>
<dbReference type="OMA" id="FRHAEHE"/>
<dbReference type="SUPFAM" id="SSF50630">
    <property type="entry name" value="Acid proteases"/>
    <property type="match status" value="1"/>
</dbReference>
<dbReference type="Gene3D" id="2.40.70.10">
    <property type="entry name" value="Acid Proteases"/>
    <property type="match status" value="1"/>
</dbReference>
<dbReference type="EMBL" id="LUGG01000003">
    <property type="protein sequence ID" value="OBZ76513.1"/>
    <property type="molecule type" value="Genomic_DNA"/>
</dbReference>
<dbReference type="InterPro" id="IPR032567">
    <property type="entry name" value="RTL1-rel"/>
</dbReference>
<dbReference type="CDD" id="cd00303">
    <property type="entry name" value="retropepsin_like"/>
    <property type="match status" value="1"/>
</dbReference>
<feature type="domain" description="Retrotransposon gag" evidence="2">
    <location>
        <begin position="132"/>
        <end position="192"/>
    </location>
</feature>
<accession>A0A1C7MI13</accession>
<name>A0A1C7MI13_GRIFR</name>
<gene>
    <name evidence="3" type="primary">PEG10_1</name>
    <name evidence="3" type="ORF">A0H81_03764</name>
</gene>
<sequence length="498" mass="55310">MYPSVEGSSSTYDAPPPDGHAYGALLSAVVALGQHAMQFSEYQSQNQHAIEAVTLHLEHQQAQAAPTGTSSLHFHEPHVFTGKAEEVIPFLREIRNAVYLQRKVLPDDYDRAIYLAHTSRWCPGLLDRQHLLYNWEALLADFRSNFEDSDLVATSLDKLERLYQTGSAAMYSSRFKELLVYLDLSEETKKMMFHWNLKSAVKDLLVSIVPAKTFEDFVKQVIEVDNRFHEREVEKKHEKPSSSYSHLASKPLPVHHATMSSSSNDTAVPMEVDAVRCGPVSEAEKERHCKLGFQGKHLISACPNMLSRAKKTQKVPPKAGPSSEKPSWRLHVPGPSEQFGTWAPTSEEGTHIRSTNGVWMPKPADAPIYQLSSHRPVGMFALVDSGATASCISLDFANRHSLPRHLKDDPVPVMAVDDRPISTGLVTHDIITSLSVQSHSENISLGVVKVSFPVILGLDWLRRHNPAIDWARNRLAFSCCSANPSYPVLALGKGFGLA</sequence>
<dbReference type="PANTHER" id="PTHR15503">
    <property type="entry name" value="LDOC1 RELATED"/>
    <property type="match status" value="1"/>
</dbReference>
<dbReference type="Proteomes" id="UP000092993">
    <property type="component" value="Unassembled WGS sequence"/>
</dbReference>
<dbReference type="PANTHER" id="PTHR15503:SF22">
    <property type="entry name" value="TRANSPOSON TY3-I GAG POLYPROTEIN"/>
    <property type="match status" value="1"/>
</dbReference>
<feature type="region of interest" description="Disordered" evidence="1">
    <location>
        <begin position="308"/>
        <end position="348"/>
    </location>
</feature>
<organism evidence="3 4">
    <name type="scientific">Grifola frondosa</name>
    <name type="common">Maitake</name>
    <name type="synonym">Polyporus frondosus</name>
    <dbReference type="NCBI Taxonomy" id="5627"/>
    <lineage>
        <taxon>Eukaryota</taxon>
        <taxon>Fungi</taxon>
        <taxon>Dikarya</taxon>
        <taxon>Basidiomycota</taxon>
        <taxon>Agaricomycotina</taxon>
        <taxon>Agaricomycetes</taxon>
        <taxon>Polyporales</taxon>
        <taxon>Grifolaceae</taxon>
        <taxon>Grifola</taxon>
    </lineage>
</organism>